<keyword evidence="4" id="KW-0472">Membrane</keyword>
<evidence type="ECO:0000256" key="4">
    <source>
        <dbReference type="SAM" id="Phobius"/>
    </source>
</evidence>
<dbReference type="InterPro" id="IPR050478">
    <property type="entry name" value="Ethylene_sulfur-biosynth"/>
</dbReference>
<gene>
    <name evidence="7" type="primary">LOC107434621</name>
</gene>
<evidence type="ECO:0000313" key="6">
    <source>
        <dbReference type="Proteomes" id="UP001652623"/>
    </source>
</evidence>
<dbReference type="InterPro" id="IPR004839">
    <property type="entry name" value="Aminotransferase_I/II_large"/>
</dbReference>
<organism evidence="6 7">
    <name type="scientific">Ziziphus jujuba</name>
    <name type="common">Chinese jujube</name>
    <name type="synonym">Ziziphus sativa</name>
    <dbReference type="NCBI Taxonomy" id="326968"/>
    <lineage>
        <taxon>Eukaryota</taxon>
        <taxon>Viridiplantae</taxon>
        <taxon>Streptophyta</taxon>
        <taxon>Embryophyta</taxon>
        <taxon>Tracheophyta</taxon>
        <taxon>Spermatophyta</taxon>
        <taxon>Magnoliopsida</taxon>
        <taxon>eudicotyledons</taxon>
        <taxon>Gunneridae</taxon>
        <taxon>Pentapetalae</taxon>
        <taxon>rosids</taxon>
        <taxon>fabids</taxon>
        <taxon>Rosales</taxon>
        <taxon>Rhamnaceae</taxon>
        <taxon>Paliureae</taxon>
        <taxon>Ziziphus</taxon>
    </lineage>
</organism>
<accession>A0ABM3I463</accession>
<sequence length="511" mass="55475">MTQKGFRRTQSSEPQEGTKPTTSSGGGGTAMRVIVPLQGVVQGRGGLVLGSVIPCALFYFLQLYLKRNRRDPNPPPGGPPPSPEGSSSPGPSPSASTAQLTEVPILPRSLSRIHLSPRSSCAPAYVSGRANSIVKGDDDSSPYYVGLKKVSEDPYHELDNPNGVIQLGLAENKAVAGFMSQAMGNAVSFNPSQLVLTAGASPAIEILSFCLADSGNAFLVPTPYYPGLDRDVKWRSGVEIIPVPCRSADNFSLSVTALDRAFSHAKKRGSKIRGIIISNPSNPVGNLLNRETLYSLLDFAREKNIHIVSNEILAGSTHGSEEFVSMAQIIELEDLDKNRVHIVYGLSNDLSLPGFGVGVIYSFNRDVLAAAKKLTRFSSISAPSQQLLFSMLSDTKFVQKFIEINGQRLRRMYSKFVAGLKQLGIKSTKSDGGFYCWADMSGLIPSYSEKGELELWEKLLSVAKINVTPGSSCHCIEHGWFRFCFTTLTENDIPIVIERIRKISENCKSHS</sequence>
<dbReference type="PRINTS" id="PR00753">
    <property type="entry name" value="ACCSYNTHASE"/>
</dbReference>
<feature type="transmembrane region" description="Helical" evidence="4">
    <location>
        <begin position="46"/>
        <end position="65"/>
    </location>
</feature>
<keyword evidence="4" id="KW-0812">Transmembrane</keyword>
<name>A0ABM3I463_ZIZJJ</name>
<feature type="compositionally biased region" description="Pro residues" evidence="3">
    <location>
        <begin position="73"/>
        <end position="83"/>
    </location>
</feature>
<dbReference type="CDD" id="cd00609">
    <property type="entry name" value="AAT_like"/>
    <property type="match status" value="1"/>
</dbReference>
<dbReference type="Pfam" id="PF00155">
    <property type="entry name" value="Aminotran_1_2"/>
    <property type="match status" value="1"/>
</dbReference>
<feature type="compositionally biased region" description="Polar residues" evidence="3">
    <location>
        <begin position="1"/>
        <end position="15"/>
    </location>
</feature>
<dbReference type="GO" id="GO:0008483">
    <property type="term" value="F:transaminase activity"/>
    <property type="evidence" value="ECO:0007669"/>
    <property type="project" value="UniProtKB-KW"/>
</dbReference>
<evidence type="ECO:0000256" key="1">
    <source>
        <dbReference type="ARBA" id="ARBA00011738"/>
    </source>
</evidence>
<dbReference type="InterPro" id="IPR015422">
    <property type="entry name" value="PyrdxlP-dep_Trfase_small"/>
</dbReference>
<keyword evidence="6" id="KW-1185">Reference proteome</keyword>
<keyword evidence="2" id="KW-0663">Pyridoxal phosphate</keyword>
<dbReference type="Gene3D" id="3.40.640.10">
    <property type="entry name" value="Type I PLP-dependent aspartate aminotransferase-like (Major domain)"/>
    <property type="match status" value="1"/>
</dbReference>
<dbReference type="InterPro" id="IPR015424">
    <property type="entry name" value="PyrdxlP-dep_Trfase"/>
</dbReference>
<reference evidence="7" key="1">
    <citation type="submission" date="2025-08" db="UniProtKB">
        <authorList>
            <consortium name="RefSeq"/>
        </authorList>
    </citation>
    <scope>IDENTIFICATION</scope>
    <source>
        <tissue evidence="7">Seedling</tissue>
    </source>
</reference>
<dbReference type="PANTHER" id="PTHR43795">
    <property type="entry name" value="BIFUNCTIONAL ASPARTATE AMINOTRANSFERASE AND GLUTAMATE/ASPARTATE-PREPHENATE AMINOTRANSFERASE-RELATED"/>
    <property type="match status" value="1"/>
</dbReference>
<dbReference type="InterPro" id="IPR015421">
    <property type="entry name" value="PyrdxlP-dep_Trfase_major"/>
</dbReference>
<dbReference type="PANTHER" id="PTHR43795:SF85">
    <property type="entry name" value="AMINOTRANSFERASE ACS10-RELATED"/>
    <property type="match status" value="1"/>
</dbReference>
<dbReference type="GeneID" id="107434621"/>
<feature type="domain" description="Aminotransferase class I/classII large" evidence="5">
    <location>
        <begin position="172"/>
        <end position="500"/>
    </location>
</feature>
<proteinExistence type="predicted"/>
<evidence type="ECO:0000256" key="2">
    <source>
        <dbReference type="ARBA" id="ARBA00022898"/>
    </source>
</evidence>
<feature type="region of interest" description="Disordered" evidence="3">
    <location>
        <begin position="70"/>
        <end position="99"/>
    </location>
</feature>
<comment type="subunit">
    <text evidence="1">Homodimer.</text>
</comment>
<dbReference type="RefSeq" id="XP_048320262.1">
    <property type="nucleotide sequence ID" value="XM_048464305.2"/>
</dbReference>
<keyword evidence="7" id="KW-0808">Transferase</keyword>
<evidence type="ECO:0000259" key="5">
    <source>
        <dbReference type="Pfam" id="PF00155"/>
    </source>
</evidence>
<dbReference type="Gene3D" id="3.90.1150.10">
    <property type="entry name" value="Aspartate Aminotransferase, domain 1"/>
    <property type="match status" value="1"/>
</dbReference>
<feature type="region of interest" description="Disordered" evidence="3">
    <location>
        <begin position="1"/>
        <end position="30"/>
    </location>
</feature>
<keyword evidence="4" id="KW-1133">Transmembrane helix</keyword>
<evidence type="ECO:0000256" key="3">
    <source>
        <dbReference type="SAM" id="MobiDB-lite"/>
    </source>
</evidence>
<keyword evidence="7" id="KW-0032">Aminotransferase</keyword>
<dbReference type="Proteomes" id="UP001652623">
    <property type="component" value="Chromosome 6"/>
</dbReference>
<evidence type="ECO:0000313" key="7">
    <source>
        <dbReference type="RefSeq" id="XP_048320262.1"/>
    </source>
</evidence>
<protein>
    <submittedName>
        <fullName evidence="7">Probable aminotransferase ACS10 isoform X2</fullName>
    </submittedName>
</protein>
<dbReference type="SUPFAM" id="SSF53383">
    <property type="entry name" value="PLP-dependent transferases"/>
    <property type="match status" value="1"/>
</dbReference>